<name>A0A0C3B924_SERVB</name>
<accession>A0A0C3B924</accession>
<protein>
    <submittedName>
        <fullName evidence="1">Uncharacterized protein</fullName>
    </submittedName>
</protein>
<dbReference type="HOGENOM" id="CLU_1220331_0_0_1"/>
<evidence type="ECO:0000313" key="1">
    <source>
        <dbReference type="EMBL" id="KIM27961.1"/>
    </source>
</evidence>
<reference evidence="2" key="2">
    <citation type="submission" date="2015-01" db="EMBL/GenBank/DDBJ databases">
        <title>Evolutionary Origins and Diversification of the Mycorrhizal Mutualists.</title>
        <authorList>
            <consortium name="DOE Joint Genome Institute"/>
            <consortium name="Mycorrhizal Genomics Consortium"/>
            <person name="Kohler A."/>
            <person name="Kuo A."/>
            <person name="Nagy L.G."/>
            <person name="Floudas D."/>
            <person name="Copeland A."/>
            <person name="Barry K.W."/>
            <person name="Cichocki N."/>
            <person name="Veneault-Fourrey C."/>
            <person name="LaButti K."/>
            <person name="Lindquist E.A."/>
            <person name="Lipzen A."/>
            <person name="Lundell T."/>
            <person name="Morin E."/>
            <person name="Murat C."/>
            <person name="Riley R."/>
            <person name="Ohm R."/>
            <person name="Sun H."/>
            <person name="Tunlid A."/>
            <person name="Henrissat B."/>
            <person name="Grigoriev I.V."/>
            <person name="Hibbett D.S."/>
            <person name="Martin F."/>
        </authorList>
    </citation>
    <scope>NUCLEOTIDE SEQUENCE [LARGE SCALE GENOMIC DNA]</scope>
    <source>
        <strain evidence="2">MAFF 305830</strain>
    </source>
</reference>
<dbReference type="AlphaFoldDB" id="A0A0C3B924"/>
<sequence>MCRQVWKKSADTVYNQASERGNQHEQLVVDMWLVLLRWVCLMFIKDTVHEPKWFAVGAVSRLAGAQPPIRTLFPGVIWVPLNSGLDISSKRGARNLGGMRQSDIEGTKTKWERRVRRIRSVQRSNSFCTCPLSNCVIQSSFDWPAGQPGILRWRGRRTKACHCSLSSLSLDFAQSFFGIELLYFLPRRSLNLRYHQLEALVTREVAKLWGLACHIITFVRSLDPINL</sequence>
<reference evidence="1 2" key="1">
    <citation type="submission" date="2014-04" db="EMBL/GenBank/DDBJ databases">
        <authorList>
            <consortium name="DOE Joint Genome Institute"/>
            <person name="Kuo A."/>
            <person name="Zuccaro A."/>
            <person name="Kohler A."/>
            <person name="Nagy L.G."/>
            <person name="Floudas D."/>
            <person name="Copeland A."/>
            <person name="Barry K.W."/>
            <person name="Cichocki N."/>
            <person name="Veneault-Fourrey C."/>
            <person name="LaButti K."/>
            <person name="Lindquist E.A."/>
            <person name="Lipzen A."/>
            <person name="Lundell T."/>
            <person name="Morin E."/>
            <person name="Murat C."/>
            <person name="Sun H."/>
            <person name="Tunlid A."/>
            <person name="Henrissat B."/>
            <person name="Grigoriev I.V."/>
            <person name="Hibbett D.S."/>
            <person name="Martin F."/>
            <person name="Nordberg H.P."/>
            <person name="Cantor M.N."/>
            <person name="Hua S.X."/>
        </authorList>
    </citation>
    <scope>NUCLEOTIDE SEQUENCE [LARGE SCALE GENOMIC DNA]</scope>
    <source>
        <strain evidence="1 2">MAFF 305830</strain>
    </source>
</reference>
<gene>
    <name evidence="1" type="ORF">M408DRAFT_146471</name>
</gene>
<organism evidence="1 2">
    <name type="scientific">Serendipita vermifera MAFF 305830</name>
    <dbReference type="NCBI Taxonomy" id="933852"/>
    <lineage>
        <taxon>Eukaryota</taxon>
        <taxon>Fungi</taxon>
        <taxon>Dikarya</taxon>
        <taxon>Basidiomycota</taxon>
        <taxon>Agaricomycotina</taxon>
        <taxon>Agaricomycetes</taxon>
        <taxon>Sebacinales</taxon>
        <taxon>Serendipitaceae</taxon>
        <taxon>Serendipita</taxon>
    </lineage>
</organism>
<dbReference type="EMBL" id="KN824295">
    <property type="protein sequence ID" value="KIM27961.1"/>
    <property type="molecule type" value="Genomic_DNA"/>
</dbReference>
<proteinExistence type="predicted"/>
<evidence type="ECO:0000313" key="2">
    <source>
        <dbReference type="Proteomes" id="UP000054097"/>
    </source>
</evidence>
<dbReference type="Proteomes" id="UP000054097">
    <property type="component" value="Unassembled WGS sequence"/>
</dbReference>
<keyword evidence="2" id="KW-1185">Reference proteome</keyword>